<feature type="compositionally biased region" description="Basic and acidic residues" evidence="3">
    <location>
        <begin position="381"/>
        <end position="394"/>
    </location>
</feature>
<dbReference type="AlphaFoldDB" id="A0AAD3XF90"/>
<dbReference type="EMBL" id="BSYO01000004">
    <property type="protein sequence ID" value="GMH02699.1"/>
    <property type="molecule type" value="Genomic_DNA"/>
</dbReference>
<keyword evidence="2" id="KW-0067">ATP-binding</keyword>
<evidence type="ECO:0000256" key="2">
    <source>
        <dbReference type="ARBA" id="ARBA00022840"/>
    </source>
</evidence>
<dbReference type="Pfam" id="PF10609">
    <property type="entry name" value="ParA"/>
    <property type="match status" value="1"/>
</dbReference>
<keyword evidence="4" id="KW-0812">Transmembrane</keyword>
<dbReference type="InterPro" id="IPR034904">
    <property type="entry name" value="FSCA_dom_sf"/>
</dbReference>
<keyword evidence="4" id="KW-0472">Membrane</keyword>
<dbReference type="Proteomes" id="UP001279734">
    <property type="component" value="Unassembled WGS sequence"/>
</dbReference>
<dbReference type="InterPro" id="IPR027417">
    <property type="entry name" value="P-loop_NTPase"/>
</dbReference>
<keyword evidence="1" id="KW-0547">Nucleotide-binding</keyword>
<evidence type="ECO:0000256" key="1">
    <source>
        <dbReference type="ARBA" id="ARBA00022741"/>
    </source>
</evidence>
<evidence type="ECO:0000256" key="4">
    <source>
        <dbReference type="SAM" id="Phobius"/>
    </source>
</evidence>
<dbReference type="Gene3D" id="3.40.50.300">
    <property type="entry name" value="P-loop containing nucleotide triphosphate hydrolases"/>
    <property type="match status" value="1"/>
</dbReference>
<protein>
    <submittedName>
        <fullName evidence="5">Uncharacterized protein</fullName>
    </submittedName>
</protein>
<dbReference type="Gene3D" id="3.30.300.130">
    <property type="entry name" value="Fe-S cluster assembly (FSCA)"/>
    <property type="match status" value="1"/>
</dbReference>
<feature type="transmembrane region" description="Helical" evidence="4">
    <location>
        <begin position="12"/>
        <end position="32"/>
    </location>
</feature>
<dbReference type="SUPFAM" id="SSF52540">
    <property type="entry name" value="P-loop containing nucleoside triphosphate hydrolases"/>
    <property type="match status" value="1"/>
</dbReference>
<accession>A0AAD3XF90</accession>
<gene>
    <name evidence="5" type="ORF">Nepgr_004538</name>
</gene>
<keyword evidence="6" id="KW-1185">Reference proteome</keyword>
<evidence type="ECO:0000313" key="6">
    <source>
        <dbReference type="Proteomes" id="UP001279734"/>
    </source>
</evidence>
<evidence type="ECO:0000256" key="3">
    <source>
        <dbReference type="SAM" id="MobiDB-lite"/>
    </source>
</evidence>
<name>A0AAD3XF90_NEPGR</name>
<dbReference type="PANTHER" id="PTHR36018">
    <property type="entry name" value="OS09G0481800 PROTEIN"/>
    <property type="match status" value="1"/>
</dbReference>
<feature type="region of interest" description="Disordered" evidence="3">
    <location>
        <begin position="377"/>
        <end position="401"/>
    </location>
</feature>
<keyword evidence="4" id="KW-1133">Transmembrane helix</keyword>
<dbReference type="SUPFAM" id="SSF117916">
    <property type="entry name" value="Fe-S cluster assembly (FSCA) domain-like"/>
    <property type="match status" value="1"/>
</dbReference>
<proteinExistence type="predicted"/>
<reference evidence="5" key="1">
    <citation type="submission" date="2023-05" db="EMBL/GenBank/DDBJ databases">
        <title>Nepenthes gracilis genome sequencing.</title>
        <authorList>
            <person name="Fukushima K."/>
        </authorList>
    </citation>
    <scope>NUCLEOTIDE SEQUENCE</scope>
    <source>
        <strain evidence="5">SING2019-196</strain>
    </source>
</reference>
<dbReference type="PANTHER" id="PTHR36018:SF1">
    <property type="entry name" value="OS09G0481800 PROTEIN"/>
    <property type="match status" value="1"/>
</dbReference>
<dbReference type="GO" id="GO:0005524">
    <property type="term" value="F:ATP binding"/>
    <property type="evidence" value="ECO:0007669"/>
    <property type="project" value="UniProtKB-KW"/>
</dbReference>
<sequence>MFGLARFVKRKVLLYTPSLLLLVLNVLTISGVELTLLRAREVTFHLELTTPASPIKEVFDQRTNEVTVMLPWVKGVQITMSTQPSRPISNIMAVSSRKGGVEKTTAAVNCAYILASMDAGVGVLAANADGPSLPTMVSPEPRILGMNPECLRVRLGSLGNAGQGRAVTRGPMVSKIISLTEAVIVESSSDGWQNDCVGTMSSSRSLPASTYLERTKSFLRHGALGSSVGTDLSSAAPLNGKNQVGHLVCYNLFGSLRWRIQLREQGITELDFLEKDASYYLTPVGAFDPIGGGLSEETLVMAVATVTHFHHIEDPGDHDNDGQVKDYCHLDNKTIHSDLVVKCNLDVLTDYCNSDRNGEDSIDLKETFLNECQMKIMGEPPDEKPDSNGSEKRLPVCSNRQGSANTLPIREATYVAAEDSCDCEVGDNTNISSCFPTMKLVILKLNSTRRQLEAEAGFRPRPKVATSAALQPPWQPPSALDLSEENVKIVLGEARTELAQMFDTSVGITGEAELAELDGPFVKIRLRGKFWHKRSTVLDRLANYLQRRIPEILGVDIEDDKQLDDSPENF</sequence>
<evidence type="ECO:0000313" key="5">
    <source>
        <dbReference type="EMBL" id="GMH02699.1"/>
    </source>
</evidence>
<dbReference type="InterPro" id="IPR033756">
    <property type="entry name" value="YlxH/NBP35"/>
</dbReference>
<organism evidence="5 6">
    <name type="scientific">Nepenthes gracilis</name>
    <name type="common">Slender pitcher plant</name>
    <dbReference type="NCBI Taxonomy" id="150966"/>
    <lineage>
        <taxon>Eukaryota</taxon>
        <taxon>Viridiplantae</taxon>
        <taxon>Streptophyta</taxon>
        <taxon>Embryophyta</taxon>
        <taxon>Tracheophyta</taxon>
        <taxon>Spermatophyta</taxon>
        <taxon>Magnoliopsida</taxon>
        <taxon>eudicotyledons</taxon>
        <taxon>Gunneridae</taxon>
        <taxon>Pentapetalae</taxon>
        <taxon>Caryophyllales</taxon>
        <taxon>Nepenthaceae</taxon>
        <taxon>Nepenthes</taxon>
    </lineage>
</organism>
<comment type="caution">
    <text evidence="5">The sequence shown here is derived from an EMBL/GenBank/DDBJ whole genome shotgun (WGS) entry which is preliminary data.</text>
</comment>